<name>A0A096AH17_9MICC</name>
<accession>A0A096AH17</accession>
<dbReference type="InterPro" id="IPR005948">
    <property type="entry name" value="ThiB-like"/>
</dbReference>
<evidence type="ECO:0000256" key="2">
    <source>
        <dbReference type="SAM" id="SignalP"/>
    </source>
</evidence>
<evidence type="ECO:0000313" key="3">
    <source>
        <dbReference type="EMBL" id="KGF20244.1"/>
    </source>
</evidence>
<gene>
    <name evidence="3" type="ORF">HMPREF2128_06430</name>
</gene>
<feature type="signal peptide" evidence="2">
    <location>
        <begin position="1"/>
        <end position="26"/>
    </location>
</feature>
<protein>
    <submittedName>
        <fullName evidence="3">ABC transporter substrate-binding protein</fullName>
    </submittedName>
</protein>
<dbReference type="RefSeq" id="WP_035756329.1">
    <property type="nucleotide sequence ID" value="NZ_JRNH01000019.1"/>
</dbReference>
<proteinExistence type="predicted"/>
<keyword evidence="1 2" id="KW-0732">Signal</keyword>
<dbReference type="AlphaFoldDB" id="A0A096AH17"/>
<dbReference type="Proteomes" id="UP000053528">
    <property type="component" value="Unassembled WGS sequence"/>
</dbReference>
<dbReference type="Pfam" id="PF13343">
    <property type="entry name" value="SBP_bac_6"/>
    <property type="match status" value="1"/>
</dbReference>
<dbReference type="PANTHER" id="PTHR30006:SF2">
    <property type="entry name" value="ABC TRANSPORTER SUBSTRATE-BINDING PROTEIN"/>
    <property type="match status" value="1"/>
</dbReference>
<dbReference type="PANTHER" id="PTHR30006">
    <property type="entry name" value="THIAMINE-BINDING PERIPLASMIC PROTEIN-RELATED"/>
    <property type="match status" value="1"/>
</dbReference>
<feature type="chain" id="PRO_5039309871" evidence="2">
    <location>
        <begin position="27"/>
        <end position="345"/>
    </location>
</feature>
<dbReference type="GO" id="GO:0030288">
    <property type="term" value="C:outer membrane-bounded periplasmic space"/>
    <property type="evidence" value="ECO:0007669"/>
    <property type="project" value="TreeGrafter"/>
</dbReference>
<reference evidence="3 4" key="1">
    <citation type="submission" date="2014-07" db="EMBL/GenBank/DDBJ databases">
        <authorList>
            <person name="McCorrison J."/>
            <person name="Sanka R."/>
            <person name="Torralba M."/>
            <person name="Gillis M."/>
            <person name="Haft D.H."/>
            <person name="Methe B."/>
            <person name="Sutton G."/>
            <person name="Nelson K.E."/>
        </authorList>
    </citation>
    <scope>NUCLEOTIDE SEQUENCE [LARGE SCALE GENOMIC DNA]</scope>
    <source>
        <strain evidence="3 4">DNF00011</strain>
    </source>
</reference>
<dbReference type="SUPFAM" id="SSF53850">
    <property type="entry name" value="Periplasmic binding protein-like II"/>
    <property type="match status" value="1"/>
</dbReference>
<evidence type="ECO:0000256" key="1">
    <source>
        <dbReference type="ARBA" id="ARBA00022729"/>
    </source>
</evidence>
<dbReference type="GO" id="GO:0030976">
    <property type="term" value="F:thiamine pyrophosphate binding"/>
    <property type="evidence" value="ECO:0007669"/>
    <property type="project" value="TreeGrafter"/>
</dbReference>
<organism evidence="3 4">
    <name type="scientific">Pseudoglutamicibacter albus DNF00011</name>
    <dbReference type="NCBI Taxonomy" id="1401063"/>
    <lineage>
        <taxon>Bacteria</taxon>
        <taxon>Bacillati</taxon>
        <taxon>Actinomycetota</taxon>
        <taxon>Actinomycetes</taxon>
        <taxon>Micrococcales</taxon>
        <taxon>Micrococcaceae</taxon>
        <taxon>Pseudoglutamicibacter</taxon>
    </lineage>
</organism>
<dbReference type="PROSITE" id="PS51257">
    <property type="entry name" value="PROKAR_LIPOPROTEIN"/>
    <property type="match status" value="1"/>
</dbReference>
<dbReference type="Gene3D" id="3.40.190.10">
    <property type="entry name" value="Periplasmic binding protein-like II"/>
    <property type="match status" value="2"/>
</dbReference>
<dbReference type="NCBIfam" id="TIGR01254">
    <property type="entry name" value="sfuA"/>
    <property type="match status" value="1"/>
</dbReference>
<dbReference type="GO" id="GO:0015888">
    <property type="term" value="P:thiamine transport"/>
    <property type="evidence" value="ECO:0007669"/>
    <property type="project" value="InterPro"/>
</dbReference>
<evidence type="ECO:0000313" key="4">
    <source>
        <dbReference type="Proteomes" id="UP000053528"/>
    </source>
</evidence>
<dbReference type="GO" id="GO:0030975">
    <property type="term" value="F:thiamine binding"/>
    <property type="evidence" value="ECO:0007669"/>
    <property type="project" value="InterPro"/>
</dbReference>
<sequence>MRRNPLMAATAVLSVAGLALSGCSIAAQQEDAESKEKTVTIITHDSFELTKEQVKKFETETGYKLKTTSPGDASSVVNQLILAEGKASADGFYGVDNLQAGALTEKGVVEDYVPEKLPEAAKKLTNSDALTPIDQGQVCINADAGWFKKNKVDLPKSINDLTKPEYAKLLVAQDPAQSSPGFAFMVATMHKTKDWKKAWEDMLAGGTKVVSSWSNAYNTDFSGSEGKGKYPLVVSYSSSPAFEGGKTVNIDDTCIDQVEYAGVLKNAKNPDGAKAFVDFMLSEDMQNAIPEQMYMYPVNPDVKLPKDWAAHAPLSKTSVTPDPSEIAQKREEWIKQFRELSKNAK</sequence>
<comment type="caution">
    <text evidence="3">The sequence shown here is derived from an EMBL/GenBank/DDBJ whole genome shotgun (WGS) entry which is preliminary data.</text>
</comment>
<dbReference type="EMBL" id="JRNH01000019">
    <property type="protein sequence ID" value="KGF20244.1"/>
    <property type="molecule type" value="Genomic_DNA"/>
</dbReference>